<dbReference type="Proteomes" id="UP000322887">
    <property type="component" value="Chromosome"/>
</dbReference>
<dbReference type="RefSeq" id="WP_002646609.1">
    <property type="nucleotide sequence ID" value="NZ_CP042910.1"/>
</dbReference>
<evidence type="ECO:0000313" key="6">
    <source>
        <dbReference type="EMBL" id="QEG17076.1"/>
    </source>
</evidence>
<dbReference type="Gene3D" id="2.60.120.10">
    <property type="entry name" value="Jelly Rolls"/>
    <property type="match status" value="1"/>
</dbReference>
<evidence type="ECO:0000313" key="7">
    <source>
        <dbReference type="Proteomes" id="UP000322887"/>
    </source>
</evidence>
<evidence type="ECO:0000256" key="1">
    <source>
        <dbReference type="ARBA" id="ARBA00006622"/>
    </source>
</evidence>
<dbReference type="InterPro" id="IPR011051">
    <property type="entry name" value="RmlC_Cupin_sf"/>
</dbReference>
<accession>A0ABX5YN13</accession>
<dbReference type="PANTHER" id="PTHR12918:SF1">
    <property type="entry name" value="CYSTEINE DIOXYGENASE TYPE 1"/>
    <property type="match status" value="1"/>
</dbReference>
<name>A0ABX5YN13_9PLAN</name>
<keyword evidence="7" id="KW-1185">Reference proteome</keyword>
<organism evidence="6 7">
    <name type="scientific">Gimesia maris</name>
    <dbReference type="NCBI Taxonomy" id="122"/>
    <lineage>
        <taxon>Bacteria</taxon>
        <taxon>Pseudomonadati</taxon>
        <taxon>Planctomycetota</taxon>
        <taxon>Planctomycetia</taxon>
        <taxon>Planctomycetales</taxon>
        <taxon>Planctomycetaceae</taxon>
        <taxon>Gimesia</taxon>
    </lineage>
</organism>
<dbReference type="GeneID" id="98647493"/>
<evidence type="ECO:0000256" key="3">
    <source>
        <dbReference type="ARBA" id="ARBA00022964"/>
    </source>
</evidence>
<dbReference type="InterPro" id="IPR014710">
    <property type="entry name" value="RmlC-like_jellyroll"/>
</dbReference>
<dbReference type="EMBL" id="CP042910">
    <property type="protein sequence ID" value="QEG17076.1"/>
    <property type="molecule type" value="Genomic_DNA"/>
</dbReference>
<keyword evidence="5" id="KW-0408">Iron</keyword>
<dbReference type="InterPro" id="IPR010300">
    <property type="entry name" value="CDO_1"/>
</dbReference>
<dbReference type="PANTHER" id="PTHR12918">
    <property type="entry name" value="CYSTEINE DIOXYGENASE"/>
    <property type="match status" value="1"/>
</dbReference>
<dbReference type="GO" id="GO:0017172">
    <property type="term" value="F:cysteine dioxygenase activity"/>
    <property type="evidence" value="ECO:0007669"/>
    <property type="project" value="UniProtKB-EC"/>
</dbReference>
<reference evidence="6 7" key="1">
    <citation type="submission" date="2019-08" db="EMBL/GenBank/DDBJ databases">
        <title>Deep-cultivation of Planctomycetes and their phenomic and genomic characterization uncovers novel biology.</title>
        <authorList>
            <person name="Wiegand S."/>
            <person name="Jogler M."/>
            <person name="Boedeker C."/>
            <person name="Pinto D."/>
            <person name="Vollmers J."/>
            <person name="Rivas-Marin E."/>
            <person name="Kohn T."/>
            <person name="Peeters S.H."/>
            <person name="Heuer A."/>
            <person name="Rast P."/>
            <person name="Oberbeckmann S."/>
            <person name="Bunk B."/>
            <person name="Jeske O."/>
            <person name="Meyerdierks A."/>
            <person name="Storesund J.E."/>
            <person name="Kallscheuer N."/>
            <person name="Luecker S."/>
            <person name="Lage O.M."/>
            <person name="Pohl T."/>
            <person name="Merkel B.J."/>
            <person name="Hornburger P."/>
            <person name="Mueller R.-W."/>
            <person name="Bruemmer F."/>
            <person name="Labrenz M."/>
            <person name="Spormann A.M."/>
            <person name="Op den Camp H."/>
            <person name="Overmann J."/>
            <person name="Amann R."/>
            <person name="Jetten M.S.M."/>
            <person name="Mascher T."/>
            <person name="Medema M.H."/>
            <person name="Devos D.P."/>
            <person name="Kaster A.-K."/>
            <person name="Ovreas L."/>
            <person name="Rohde M."/>
            <person name="Galperin M.Y."/>
            <person name="Jogler C."/>
        </authorList>
    </citation>
    <scope>NUCLEOTIDE SEQUENCE [LARGE SCALE GENOMIC DNA]</scope>
    <source>
        <strain evidence="6 7">DSM 8797</strain>
    </source>
</reference>
<keyword evidence="4 6" id="KW-0560">Oxidoreductase</keyword>
<evidence type="ECO:0000256" key="2">
    <source>
        <dbReference type="ARBA" id="ARBA00022723"/>
    </source>
</evidence>
<proteinExistence type="inferred from homology"/>
<dbReference type="EC" id="1.13.11.20" evidence="6"/>
<keyword evidence="2" id="KW-0479">Metal-binding</keyword>
<evidence type="ECO:0000256" key="4">
    <source>
        <dbReference type="ARBA" id="ARBA00023002"/>
    </source>
</evidence>
<gene>
    <name evidence="6" type="primary">cdoA</name>
    <name evidence="6" type="ORF">GmarT_29540</name>
</gene>
<keyword evidence="3 6" id="KW-0223">Dioxygenase</keyword>
<protein>
    <submittedName>
        <fullName evidence="6">Cysteine dioxygenase</fullName>
        <ecNumber evidence="6">1.13.11.20</ecNumber>
    </submittedName>
</protein>
<sequence>MEPVRTDTIATVDELRSVLKTFSEPLKPWALLELVSQIQLTPSEWHKYLSFDPHRFCFRTIYGSANFEINIIGWRRGQFSSVHDHRGTSCCVRVLEGVLTNVDYHVGVSQELKQIRRVDLQAGEILSRNEWEIHRCGHEQSFRGDLATLHVYSPPLRPLSERQYDE</sequence>
<evidence type="ECO:0000256" key="5">
    <source>
        <dbReference type="ARBA" id="ARBA00023004"/>
    </source>
</evidence>
<dbReference type="Pfam" id="PF05995">
    <property type="entry name" value="CDO_I"/>
    <property type="match status" value="1"/>
</dbReference>
<dbReference type="SUPFAM" id="SSF51182">
    <property type="entry name" value="RmlC-like cupins"/>
    <property type="match status" value="1"/>
</dbReference>
<comment type="similarity">
    <text evidence="1">Belongs to the cysteine dioxygenase family.</text>
</comment>
<dbReference type="CDD" id="cd10548">
    <property type="entry name" value="cupin_CDO"/>
    <property type="match status" value="1"/>
</dbReference>